<accession>A0A1L5PA43</accession>
<evidence type="ECO:0000313" key="1">
    <source>
        <dbReference type="EMBL" id="APO76970.1"/>
    </source>
</evidence>
<dbReference type="Proteomes" id="UP000185109">
    <property type="component" value="Plasmid pRsp8C3a"/>
</dbReference>
<evidence type="ECO:0000313" key="2">
    <source>
        <dbReference type="Proteomes" id="UP000185109"/>
    </source>
</evidence>
<dbReference type="AlphaFoldDB" id="A0A1L5PA43"/>
<protein>
    <submittedName>
        <fullName evidence="1">Uncharacterized protein</fullName>
    </submittedName>
</protein>
<dbReference type="EMBL" id="CP017242">
    <property type="protein sequence ID" value="APO76970.1"/>
    <property type="molecule type" value="Genomic_DNA"/>
</dbReference>
<gene>
    <name evidence="1" type="ORF">AM571_PA00083</name>
</gene>
<organism evidence="1 2">
    <name type="scientific">Rhizobium etli 8C-3</name>
    <dbReference type="NCBI Taxonomy" id="538025"/>
    <lineage>
        <taxon>Bacteria</taxon>
        <taxon>Pseudomonadati</taxon>
        <taxon>Pseudomonadota</taxon>
        <taxon>Alphaproteobacteria</taxon>
        <taxon>Hyphomicrobiales</taxon>
        <taxon>Rhizobiaceae</taxon>
        <taxon>Rhizobium/Agrobacterium group</taxon>
        <taxon>Rhizobium</taxon>
    </lineage>
</organism>
<proteinExistence type="predicted"/>
<reference evidence="1 2" key="1">
    <citation type="submission" date="2016-09" db="EMBL/GenBank/DDBJ databases">
        <title>The complete genome sequences of Rhizobium gallicum, symbiovars gallicum and phaseoli, symbionts associated to common bean (Phaseolus vulgaris).</title>
        <authorList>
            <person name="Bustos P."/>
            <person name="Santamaria R.I."/>
            <person name="Perez-Carrascal O.M."/>
            <person name="Juarez S."/>
            <person name="Lozano L."/>
            <person name="Martinez-Flores I."/>
            <person name="Martinez-Romero E."/>
            <person name="Cevallos M."/>
            <person name="Romero D."/>
            <person name="Davila G."/>
            <person name="Gonzalez V."/>
        </authorList>
    </citation>
    <scope>NUCLEOTIDE SEQUENCE [LARGE SCALE GENOMIC DNA]</scope>
    <source>
        <strain evidence="1 2">8C-3</strain>
        <plasmid evidence="2">Plasmid prsp8c3a</plasmid>
    </source>
</reference>
<sequence length="151" mass="16933">MEATGEISSLPWIHRAKGDFALLLHHHRPTGLSPPLETSELLSKVLLSTARRSAFGFAALIDPAKNLADRFFAARRLRPYIEPREEGYAEILPADLATGELRAKIDHATAVWPRSQIEGNPALQEELYLAINFATLVLYRRLVSEDGDEFR</sequence>
<name>A0A1L5PA43_RHIET</name>
<keyword evidence="1" id="KW-0614">Plasmid</keyword>
<dbReference type="RefSeq" id="WP_074063459.1">
    <property type="nucleotide sequence ID" value="NZ_CP017242.1"/>
</dbReference>
<geneLocation type="plasmid" evidence="2">
    <name>prsp8c3a</name>
</geneLocation>